<gene>
    <name evidence="2" type="ORF">KQX54_017689</name>
</gene>
<sequence length="214" mass="25048">MRKKASRRRLSDDRVIPYSRPEFFFSFSYVYVAYLVHPLGLLSFSQEAFEWKGFFLVWRRLGTRLLLPGLTWHRGSIRSVQDRYIDRFLPGRACHLKITDATLSFSLLQYPTELYPVSTLAVTNVAGFLSTENFIPTDTEWSTAEKYKLLMVILLLVLILVRYSSVFYILCYCLYYVAPVLSRIGIQSELEQEVDSLYQKSNQEGARVLRKKKR</sequence>
<dbReference type="Proteomes" id="UP000826195">
    <property type="component" value="Unassembled WGS sequence"/>
</dbReference>
<keyword evidence="1" id="KW-1133">Transmembrane helix</keyword>
<accession>A0AAV7IEQ9</accession>
<dbReference type="EMBL" id="JAHXZJ010001864">
    <property type="protein sequence ID" value="KAH0550138.1"/>
    <property type="molecule type" value="Genomic_DNA"/>
</dbReference>
<evidence type="ECO:0000313" key="2">
    <source>
        <dbReference type="EMBL" id="KAH0550138.1"/>
    </source>
</evidence>
<comment type="caution">
    <text evidence="2">The sequence shown here is derived from an EMBL/GenBank/DDBJ whole genome shotgun (WGS) entry which is preliminary data.</text>
</comment>
<evidence type="ECO:0000313" key="3">
    <source>
        <dbReference type="Proteomes" id="UP000826195"/>
    </source>
</evidence>
<organism evidence="2 3">
    <name type="scientific">Cotesia glomerata</name>
    <name type="common">Lepidopteran parasitic wasp</name>
    <name type="synonym">Apanteles glomeratus</name>
    <dbReference type="NCBI Taxonomy" id="32391"/>
    <lineage>
        <taxon>Eukaryota</taxon>
        <taxon>Metazoa</taxon>
        <taxon>Ecdysozoa</taxon>
        <taxon>Arthropoda</taxon>
        <taxon>Hexapoda</taxon>
        <taxon>Insecta</taxon>
        <taxon>Pterygota</taxon>
        <taxon>Neoptera</taxon>
        <taxon>Endopterygota</taxon>
        <taxon>Hymenoptera</taxon>
        <taxon>Apocrita</taxon>
        <taxon>Ichneumonoidea</taxon>
        <taxon>Braconidae</taxon>
        <taxon>Microgastrinae</taxon>
        <taxon>Cotesia</taxon>
    </lineage>
</organism>
<proteinExistence type="predicted"/>
<keyword evidence="1" id="KW-0812">Transmembrane</keyword>
<reference evidence="2 3" key="1">
    <citation type="journal article" date="2021" name="J. Hered.">
        <title>A chromosome-level genome assembly of the parasitoid wasp, Cotesia glomerata (Hymenoptera: Braconidae).</title>
        <authorList>
            <person name="Pinto B.J."/>
            <person name="Weis J.J."/>
            <person name="Gamble T."/>
            <person name="Ode P.J."/>
            <person name="Paul R."/>
            <person name="Zaspel J.M."/>
        </authorList>
    </citation>
    <scope>NUCLEOTIDE SEQUENCE [LARGE SCALE GENOMIC DNA]</scope>
    <source>
        <strain evidence="2">CgM1</strain>
    </source>
</reference>
<evidence type="ECO:0000256" key="1">
    <source>
        <dbReference type="SAM" id="Phobius"/>
    </source>
</evidence>
<keyword evidence="3" id="KW-1185">Reference proteome</keyword>
<dbReference type="AlphaFoldDB" id="A0AAV7IEQ9"/>
<name>A0AAV7IEQ9_COTGL</name>
<feature type="transmembrane region" description="Helical" evidence="1">
    <location>
        <begin position="21"/>
        <end position="44"/>
    </location>
</feature>
<protein>
    <submittedName>
        <fullName evidence="2">Uncharacterized protein</fullName>
    </submittedName>
</protein>
<keyword evidence="1" id="KW-0472">Membrane</keyword>
<feature type="transmembrane region" description="Helical" evidence="1">
    <location>
        <begin position="149"/>
        <end position="178"/>
    </location>
</feature>